<reference evidence="3 4" key="1">
    <citation type="submission" date="2019-03" db="EMBL/GenBank/DDBJ databases">
        <title>Genomic analyses of the natural microbiome of Caenorhabditis elegans.</title>
        <authorList>
            <person name="Samuel B."/>
        </authorList>
    </citation>
    <scope>NUCLEOTIDE SEQUENCE [LARGE SCALE GENOMIC DNA]</scope>
    <source>
        <strain evidence="3 4">JUb18</strain>
    </source>
</reference>
<keyword evidence="4" id="KW-1185">Reference proteome</keyword>
<keyword evidence="2" id="KW-0503">Monooxygenase</keyword>
<evidence type="ECO:0000313" key="3">
    <source>
        <dbReference type="EMBL" id="TDP89809.1"/>
    </source>
</evidence>
<dbReference type="PANTHER" id="PTHR46696">
    <property type="entry name" value="P450, PUTATIVE (EUROFUNG)-RELATED"/>
    <property type="match status" value="1"/>
</dbReference>
<dbReference type="Proteomes" id="UP000295601">
    <property type="component" value="Unassembled WGS sequence"/>
</dbReference>
<dbReference type="Pfam" id="PF00067">
    <property type="entry name" value="p450"/>
    <property type="match status" value="1"/>
</dbReference>
<dbReference type="Gene3D" id="1.10.630.10">
    <property type="entry name" value="Cytochrome P450"/>
    <property type="match status" value="1"/>
</dbReference>
<protein>
    <submittedName>
        <fullName evidence="3">Cytochrome P450</fullName>
    </submittedName>
</protein>
<comment type="caution">
    <text evidence="3">The sequence shown here is derived from an EMBL/GenBank/DDBJ whole genome shotgun (WGS) entry which is preliminary data.</text>
</comment>
<comment type="similarity">
    <text evidence="1 2">Belongs to the cytochrome P450 family.</text>
</comment>
<dbReference type="GO" id="GO:0005506">
    <property type="term" value="F:iron ion binding"/>
    <property type="evidence" value="ECO:0007669"/>
    <property type="project" value="InterPro"/>
</dbReference>
<keyword evidence="2" id="KW-0479">Metal-binding</keyword>
<dbReference type="AlphaFoldDB" id="A0A4R6RSF8"/>
<dbReference type="CDD" id="cd00302">
    <property type="entry name" value="cytochrome_P450"/>
    <property type="match status" value="1"/>
</dbReference>
<keyword evidence="2" id="KW-0349">Heme</keyword>
<dbReference type="GO" id="GO:0004497">
    <property type="term" value="F:monooxygenase activity"/>
    <property type="evidence" value="ECO:0007669"/>
    <property type="project" value="UniProtKB-KW"/>
</dbReference>
<dbReference type="InterPro" id="IPR036396">
    <property type="entry name" value="Cyt_P450_sf"/>
</dbReference>
<evidence type="ECO:0000256" key="1">
    <source>
        <dbReference type="ARBA" id="ARBA00010617"/>
    </source>
</evidence>
<dbReference type="EMBL" id="SNYA01000008">
    <property type="protein sequence ID" value="TDP89809.1"/>
    <property type="molecule type" value="Genomic_DNA"/>
</dbReference>
<dbReference type="InterPro" id="IPR017972">
    <property type="entry name" value="Cyt_P450_CS"/>
</dbReference>
<dbReference type="GO" id="GO:0020037">
    <property type="term" value="F:heme binding"/>
    <property type="evidence" value="ECO:0007669"/>
    <property type="project" value="InterPro"/>
</dbReference>
<dbReference type="PROSITE" id="PS00086">
    <property type="entry name" value="CYTOCHROME_P450"/>
    <property type="match status" value="1"/>
</dbReference>
<dbReference type="RefSeq" id="WP_243736137.1">
    <property type="nucleotide sequence ID" value="NZ_SNYA01000008.1"/>
</dbReference>
<name>A0A4R6RSF8_9MICO</name>
<sequence>MRASMRQERDSHTVPDPGVQCVAKLTGMRESAALLRAKGATTQAGFTSERIPARLFRHRPILMDDGPGHLEHRKRLVRFLSPRTLEVTHRAFIERAAADLVADAQREGRCRIDDLALIYSVRVASEIVGLNGGDTEALARRLEAFFRQPPVDHTRRDHGRTQRQWARAAKEALVPLMSFYWRDVRPAIRARRAQPADDIISHLLAHGYRPREILMECLTYGTAGMVTTREFMTMALWRLLRDPALCAEYLAADVTGRTELLSEMIRLEPPVAHLYRRVREQAAGCPHDPGTLVDIDVRAANLDPDVFGPEPATIERGRGLPAAERTGLSFGDGAHRCPGSHLALLETETLLTTLLEAGITLAREPDRGFDTLVQGYQLRGLEVSFTSTAAAP</sequence>
<dbReference type="InterPro" id="IPR001128">
    <property type="entry name" value="Cyt_P450"/>
</dbReference>
<evidence type="ECO:0000313" key="4">
    <source>
        <dbReference type="Proteomes" id="UP000295601"/>
    </source>
</evidence>
<dbReference type="PANTHER" id="PTHR46696:SF1">
    <property type="entry name" value="CYTOCHROME P450 YJIB-RELATED"/>
    <property type="match status" value="1"/>
</dbReference>
<organism evidence="3 4">
    <name type="scientific">Leucobacter luti</name>
    <dbReference type="NCBI Taxonomy" id="340320"/>
    <lineage>
        <taxon>Bacteria</taxon>
        <taxon>Bacillati</taxon>
        <taxon>Actinomycetota</taxon>
        <taxon>Actinomycetes</taxon>
        <taxon>Micrococcales</taxon>
        <taxon>Microbacteriaceae</taxon>
        <taxon>Leucobacter</taxon>
    </lineage>
</organism>
<keyword evidence="2" id="KW-0408">Iron</keyword>
<keyword evidence="2" id="KW-0560">Oxidoreductase</keyword>
<accession>A0A4R6RSF8</accession>
<proteinExistence type="inferred from homology"/>
<dbReference type="GO" id="GO:0016705">
    <property type="term" value="F:oxidoreductase activity, acting on paired donors, with incorporation or reduction of molecular oxygen"/>
    <property type="evidence" value="ECO:0007669"/>
    <property type="project" value="InterPro"/>
</dbReference>
<dbReference type="SUPFAM" id="SSF48264">
    <property type="entry name" value="Cytochrome P450"/>
    <property type="match status" value="1"/>
</dbReference>
<evidence type="ECO:0000256" key="2">
    <source>
        <dbReference type="RuleBase" id="RU000461"/>
    </source>
</evidence>
<gene>
    <name evidence="3" type="ORF">EDF62_3107</name>
</gene>